<dbReference type="Proteomes" id="UP001482620">
    <property type="component" value="Unassembled WGS sequence"/>
</dbReference>
<gene>
    <name evidence="2" type="ORF">ILYODFUR_014234</name>
</gene>
<keyword evidence="1" id="KW-0732">Signal</keyword>
<reference evidence="2 3" key="1">
    <citation type="submission" date="2021-06" db="EMBL/GenBank/DDBJ databases">
        <authorList>
            <person name="Palmer J.M."/>
        </authorList>
    </citation>
    <scope>NUCLEOTIDE SEQUENCE [LARGE SCALE GENOMIC DNA]</scope>
    <source>
        <strain evidence="3">if_2019</strain>
        <tissue evidence="2">Muscle</tissue>
    </source>
</reference>
<protein>
    <submittedName>
        <fullName evidence="2">Uncharacterized protein</fullName>
    </submittedName>
</protein>
<dbReference type="EMBL" id="JAHRIQ010070704">
    <property type="protein sequence ID" value="MEQ2244151.1"/>
    <property type="molecule type" value="Genomic_DNA"/>
</dbReference>
<evidence type="ECO:0000256" key="1">
    <source>
        <dbReference type="SAM" id="SignalP"/>
    </source>
</evidence>
<sequence>MCCSFITRVLLCSDITCLKAVLAAQKQTKTLMSPDKIFAVSEGEDFFDFVKKQSLCEKVGGKWEFTCKAFPKQDPTETADVGIKVKSSLCACLWWNASSRF</sequence>
<evidence type="ECO:0000313" key="3">
    <source>
        <dbReference type="Proteomes" id="UP001482620"/>
    </source>
</evidence>
<feature type="chain" id="PRO_5046986104" evidence="1">
    <location>
        <begin position="24"/>
        <end position="101"/>
    </location>
</feature>
<organism evidence="2 3">
    <name type="scientific">Ilyodon furcidens</name>
    <name type="common">goldbreast splitfin</name>
    <dbReference type="NCBI Taxonomy" id="33524"/>
    <lineage>
        <taxon>Eukaryota</taxon>
        <taxon>Metazoa</taxon>
        <taxon>Chordata</taxon>
        <taxon>Craniata</taxon>
        <taxon>Vertebrata</taxon>
        <taxon>Euteleostomi</taxon>
        <taxon>Actinopterygii</taxon>
        <taxon>Neopterygii</taxon>
        <taxon>Teleostei</taxon>
        <taxon>Neoteleostei</taxon>
        <taxon>Acanthomorphata</taxon>
        <taxon>Ovalentaria</taxon>
        <taxon>Atherinomorphae</taxon>
        <taxon>Cyprinodontiformes</taxon>
        <taxon>Goodeidae</taxon>
        <taxon>Ilyodon</taxon>
    </lineage>
</organism>
<proteinExistence type="predicted"/>
<name>A0ABV0UHD6_9TELE</name>
<accession>A0ABV0UHD6</accession>
<comment type="caution">
    <text evidence="2">The sequence shown here is derived from an EMBL/GenBank/DDBJ whole genome shotgun (WGS) entry which is preliminary data.</text>
</comment>
<keyword evidence="3" id="KW-1185">Reference proteome</keyword>
<evidence type="ECO:0000313" key="2">
    <source>
        <dbReference type="EMBL" id="MEQ2244151.1"/>
    </source>
</evidence>
<feature type="signal peptide" evidence="1">
    <location>
        <begin position="1"/>
        <end position="23"/>
    </location>
</feature>